<keyword evidence="4" id="KW-0949">S-adenosyl-L-methionine</keyword>
<evidence type="ECO:0000256" key="2">
    <source>
        <dbReference type="ARBA" id="ARBA00022603"/>
    </source>
</evidence>
<dbReference type="PANTHER" id="PTHR33841:SF1">
    <property type="entry name" value="DNA METHYLTRANSFERASE A"/>
    <property type="match status" value="1"/>
</dbReference>
<evidence type="ECO:0000313" key="7">
    <source>
        <dbReference type="Proteomes" id="UP000221015"/>
    </source>
</evidence>
<evidence type="ECO:0000256" key="5">
    <source>
        <dbReference type="ARBA" id="ARBA00047942"/>
    </source>
</evidence>
<dbReference type="EC" id="2.1.1.72" evidence="1"/>
<keyword evidence="3" id="KW-0808">Transferase</keyword>
<dbReference type="GO" id="GO:0006304">
    <property type="term" value="P:DNA modification"/>
    <property type="evidence" value="ECO:0007669"/>
    <property type="project" value="InterPro"/>
</dbReference>
<keyword evidence="6" id="KW-0255">Endonuclease</keyword>
<dbReference type="GO" id="GO:0003676">
    <property type="term" value="F:nucleic acid binding"/>
    <property type="evidence" value="ECO:0007669"/>
    <property type="project" value="InterPro"/>
</dbReference>
<evidence type="ECO:0000256" key="4">
    <source>
        <dbReference type="ARBA" id="ARBA00022691"/>
    </source>
</evidence>
<dbReference type="InterPro" id="IPR050953">
    <property type="entry name" value="N4_N6_ade-DNA_methylase"/>
</dbReference>
<dbReference type="EMBL" id="NMTS02000001">
    <property type="protein sequence ID" value="PLK30353.1"/>
    <property type="molecule type" value="Genomic_DNA"/>
</dbReference>
<dbReference type="RefSeq" id="WP_097774846.1">
    <property type="nucleotide sequence ID" value="NZ_NMTU01000030.1"/>
</dbReference>
<protein>
    <recommendedName>
        <fullName evidence="1">site-specific DNA-methyltransferase (adenine-specific)</fullName>
        <ecNumber evidence="1">2.1.1.72</ecNumber>
    </recommendedName>
</protein>
<accession>A0A2J4JR69</accession>
<evidence type="ECO:0000256" key="3">
    <source>
        <dbReference type="ARBA" id="ARBA00022679"/>
    </source>
</evidence>
<dbReference type="InterPro" id="IPR029063">
    <property type="entry name" value="SAM-dependent_MTases_sf"/>
</dbReference>
<comment type="catalytic activity">
    <reaction evidence="5">
        <text>a 2'-deoxyadenosine in DNA + S-adenosyl-L-methionine = an N(6)-methyl-2'-deoxyadenosine in DNA + S-adenosyl-L-homocysteine + H(+)</text>
        <dbReference type="Rhea" id="RHEA:15197"/>
        <dbReference type="Rhea" id="RHEA-COMP:12418"/>
        <dbReference type="Rhea" id="RHEA-COMP:12419"/>
        <dbReference type="ChEBI" id="CHEBI:15378"/>
        <dbReference type="ChEBI" id="CHEBI:57856"/>
        <dbReference type="ChEBI" id="CHEBI:59789"/>
        <dbReference type="ChEBI" id="CHEBI:90615"/>
        <dbReference type="ChEBI" id="CHEBI:90616"/>
        <dbReference type="EC" id="2.1.1.72"/>
    </reaction>
</comment>
<organism evidence="6 7">
    <name type="scientific">Faecalibacterium prausnitzii</name>
    <dbReference type="NCBI Taxonomy" id="853"/>
    <lineage>
        <taxon>Bacteria</taxon>
        <taxon>Bacillati</taxon>
        <taxon>Bacillota</taxon>
        <taxon>Clostridia</taxon>
        <taxon>Eubacteriales</taxon>
        <taxon>Oscillospiraceae</taxon>
        <taxon>Faecalibacterium</taxon>
    </lineage>
</organism>
<dbReference type="Pfam" id="PF07669">
    <property type="entry name" value="Eco57I"/>
    <property type="match status" value="1"/>
</dbReference>
<keyword evidence="2" id="KW-0489">Methyltransferase</keyword>
<dbReference type="Gene3D" id="3.40.50.150">
    <property type="entry name" value="Vaccinia Virus protein VP39"/>
    <property type="match status" value="1"/>
</dbReference>
<gene>
    <name evidence="6" type="ORF">CGS50_001630</name>
</gene>
<dbReference type="PANTHER" id="PTHR33841">
    <property type="entry name" value="DNA METHYLTRANSFERASE YEEA-RELATED"/>
    <property type="match status" value="1"/>
</dbReference>
<dbReference type="InterPro" id="IPR002052">
    <property type="entry name" value="DNA_methylase_N6_adenine_CS"/>
</dbReference>
<dbReference type="GO" id="GO:0032259">
    <property type="term" value="P:methylation"/>
    <property type="evidence" value="ECO:0007669"/>
    <property type="project" value="UniProtKB-KW"/>
</dbReference>
<proteinExistence type="predicted"/>
<comment type="caution">
    <text evidence="6">The sequence shown here is derived from an EMBL/GenBank/DDBJ whole genome shotgun (WGS) entry which is preliminary data.</text>
</comment>
<keyword evidence="6" id="KW-0378">Hydrolase</keyword>
<dbReference type="PRINTS" id="PR00507">
    <property type="entry name" value="N12N6MTFRASE"/>
</dbReference>
<keyword evidence="6" id="KW-0540">Nuclease</keyword>
<dbReference type="GO" id="GO:0004519">
    <property type="term" value="F:endonuclease activity"/>
    <property type="evidence" value="ECO:0007669"/>
    <property type="project" value="UniProtKB-KW"/>
</dbReference>
<reference evidence="6 7" key="1">
    <citation type="journal article" date="2017" name="Front. Microbiol.">
        <title>New Insights into the Diversity of the Genus Faecalibacterium.</title>
        <authorList>
            <person name="Benevides L."/>
            <person name="Burman S."/>
            <person name="Martin R."/>
            <person name="Robert V."/>
            <person name="Thomas M."/>
            <person name="Miquel S."/>
            <person name="Chain F."/>
            <person name="Sokol H."/>
            <person name="Bermudez-Humaran L.G."/>
            <person name="Morrison M."/>
            <person name="Langella P."/>
            <person name="Azevedo V.A."/>
            <person name="Chatel J.M."/>
            <person name="Soares S."/>
        </authorList>
    </citation>
    <scope>NUCLEOTIDE SEQUENCE [LARGE SCALE GENOMIC DNA]</scope>
    <source>
        <strain evidence="6 7">CNCM I 4542</strain>
    </source>
</reference>
<dbReference type="AlphaFoldDB" id="A0A2J4JR69"/>
<dbReference type="InterPro" id="IPR011639">
    <property type="entry name" value="MethylTrfase_TaqI-like_dom"/>
</dbReference>
<dbReference type="Proteomes" id="UP000221015">
    <property type="component" value="Unassembled WGS sequence"/>
</dbReference>
<sequence length="1015" mass="118503">MNKMTPEMMAELTAQVSELVHRYSNDYQQFQCATYNETQVRVDFVNRFFHILGWDVDNERGLPQHLREVTHEATVVVEEDGVHRSKKPDYSFKVGTEVLFFLETKKPAVNITVDSAPAFQLRRYGWSGNLKISVLTNFTDLYIYDCSIRPREGDGIGVAMIAHYHFDEYIERFEEIYNLLSKEAALTGEFENRFENIRRAVRREPFDQYFLSQIKSWRNALGEDILQNNPDVDNETLNIFVQRILNRTIFLRICEDRCLENYESLRNITTYQELKTMFETADRKYDSGLFELLDEDRLIVSDGVLIEIFQSLYYPNNSYEFGVIEPYIIGQIYELFLDEKLEVQPDGHVVTKEKPEVVDSQGAVNTPKNITDIIVEETLQPLYTNKTLDKVSEYRIADICCGAGNFLLSAFEYICNYYIEFYQSNNLEDAVHHGDVYQLPGSTNYHLSYEIKRKILKNNIFGVDIDPLAVEVSKFSLLLKVLEGSTLEELEAYHQHTHNKILPNLDENIKNGNSLVDGTYAQLNRAVYTDISLMNKIKMFDWHSEFGDRGFDAIIGNPPYIRVQNMVQYAGEEYEFYKSHISQYRTAKSETLDKYYLFIERSLSLLNADGMIGYIVPHKFMNIQAGQKLRELLSENAHVEKIVHFGTFQIFKSRTTYTCILVLAKRQQENFKIAFVKDVNRFLFERSTDYLEYRSGYLSSQPWAFLPQNVIDHLNQIEPNCVKLKSVADIFVGLQTSADEIYIIYADSEDNDFVYAHDKNQRAFKIEKSILRKGIYDAEKTKLTSYEKIKANCYILFPYKMVGGKPKLYTLEEMRRLYPYALAYLQEFRNDLEHRKLQRQNENNWYQFGRSQSIRRFFSGEHLVWPTMALGPHYVYDNDLIAFTGGGNGPFYGLEMKPAAQESIFYIQAILNHWFIERLVKSKASKFRGDYYSHGKQFIETLPIYKIDFNDPTEAEKHREIVEHVQTIMTLKQQLEVAPNAAQRAVIERSITAVNNNLNSAIDELYQVQHQNDEE</sequence>
<dbReference type="PROSITE" id="PS00092">
    <property type="entry name" value="N6_MTASE"/>
    <property type="match status" value="1"/>
</dbReference>
<evidence type="ECO:0000313" key="6">
    <source>
        <dbReference type="EMBL" id="PLK30353.1"/>
    </source>
</evidence>
<dbReference type="SUPFAM" id="SSF53335">
    <property type="entry name" value="S-adenosyl-L-methionine-dependent methyltransferases"/>
    <property type="match status" value="1"/>
</dbReference>
<dbReference type="GO" id="GO:0009007">
    <property type="term" value="F:site-specific DNA-methyltransferase (adenine-specific) activity"/>
    <property type="evidence" value="ECO:0007669"/>
    <property type="project" value="UniProtKB-EC"/>
</dbReference>
<name>A0A2J4JR69_9FIRM</name>
<evidence type="ECO:0000256" key="1">
    <source>
        <dbReference type="ARBA" id="ARBA00011900"/>
    </source>
</evidence>